<evidence type="ECO:0000313" key="1">
    <source>
        <dbReference type="EMBL" id="CAE0833131.1"/>
    </source>
</evidence>
<name>A0A7S4GD17_9EUGL</name>
<gene>
    <name evidence="1" type="ORF">EGYM00163_LOCUS44423</name>
</gene>
<dbReference type="EMBL" id="HBJA01129158">
    <property type="protein sequence ID" value="CAE0833131.1"/>
    <property type="molecule type" value="Transcribed_RNA"/>
</dbReference>
<dbReference type="AlphaFoldDB" id="A0A7S4GD17"/>
<reference evidence="1" key="1">
    <citation type="submission" date="2021-01" db="EMBL/GenBank/DDBJ databases">
        <authorList>
            <person name="Corre E."/>
            <person name="Pelletier E."/>
            <person name="Niang G."/>
            <person name="Scheremetjew M."/>
            <person name="Finn R."/>
            <person name="Kale V."/>
            <person name="Holt S."/>
            <person name="Cochrane G."/>
            <person name="Meng A."/>
            <person name="Brown T."/>
            <person name="Cohen L."/>
        </authorList>
    </citation>
    <scope>NUCLEOTIDE SEQUENCE</scope>
    <source>
        <strain evidence="1">CCMP1594</strain>
    </source>
</reference>
<accession>A0A7S4GD17</accession>
<protein>
    <submittedName>
        <fullName evidence="1">Uncharacterized protein</fullName>
    </submittedName>
</protein>
<sequence length="128" mass="13858">MSARLSLYSPDAGSVLLSFLSPAVSLRGLCTLCEVCLLLRGVPPHDSATMSYGYPSSTTSSAPIKCMRIMGQLNLLRRAATMQFKGLHCTYTQNLQDLEGAVPFFGAGPSRTWGAIDFPQIQLYCTMS</sequence>
<organism evidence="1">
    <name type="scientific">Eutreptiella gymnastica</name>
    <dbReference type="NCBI Taxonomy" id="73025"/>
    <lineage>
        <taxon>Eukaryota</taxon>
        <taxon>Discoba</taxon>
        <taxon>Euglenozoa</taxon>
        <taxon>Euglenida</taxon>
        <taxon>Spirocuta</taxon>
        <taxon>Euglenophyceae</taxon>
        <taxon>Eutreptiales</taxon>
        <taxon>Eutreptiaceae</taxon>
        <taxon>Eutreptiella</taxon>
    </lineage>
</organism>
<proteinExistence type="predicted"/>